<feature type="chain" id="PRO_5046871038" evidence="3">
    <location>
        <begin position="26"/>
        <end position="506"/>
    </location>
</feature>
<keyword evidence="1" id="KW-0378">Hydrolase</keyword>
<keyword evidence="6" id="KW-1185">Reference proteome</keyword>
<keyword evidence="3" id="KW-0732">Signal</keyword>
<dbReference type="PIRSF" id="PIRSF037846">
    <property type="entry name" value="Autolysin_YrvJ_prd"/>
    <property type="match status" value="1"/>
</dbReference>
<accession>A0ABV8UXI7</accession>
<dbReference type="CDD" id="cd02696">
    <property type="entry name" value="MurNAc-LAA"/>
    <property type="match status" value="1"/>
</dbReference>
<dbReference type="PROSITE" id="PS51781">
    <property type="entry name" value="SH3B"/>
    <property type="match status" value="4"/>
</dbReference>
<dbReference type="SMART" id="SM00287">
    <property type="entry name" value="SH3b"/>
    <property type="match status" value="4"/>
</dbReference>
<dbReference type="SUPFAM" id="SSF53187">
    <property type="entry name" value="Zn-dependent exopeptidases"/>
    <property type="match status" value="1"/>
</dbReference>
<dbReference type="EMBL" id="JBHSEF010000026">
    <property type="protein sequence ID" value="MFC4356048.1"/>
    <property type="molecule type" value="Genomic_DNA"/>
</dbReference>
<evidence type="ECO:0000256" key="3">
    <source>
        <dbReference type="SAM" id="SignalP"/>
    </source>
</evidence>
<keyword evidence="2" id="KW-0961">Cell wall biogenesis/degradation</keyword>
<feature type="domain" description="SH3b" evidence="4">
    <location>
        <begin position="92"/>
        <end position="154"/>
    </location>
</feature>
<feature type="signal peptide" evidence="3">
    <location>
        <begin position="1"/>
        <end position="25"/>
    </location>
</feature>
<comment type="caution">
    <text evidence="5">The sequence shown here is derived from an EMBL/GenBank/DDBJ whole genome shotgun (WGS) entry which is preliminary data.</text>
</comment>
<evidence type="ECO:0000313" key="5">
    <source>
        <dbReference type="EMBL" id="MFC4356048.1"/>
    </source>
</evidence>
<dbReference type="SMART" id="SM00646">
    <property type="entry name" value="Ami_3"/>
    <property type="match status" value="1"/>
</dbReference>
<dbReference type="InterPro" id="IPR017293">
    <property type="entry name" value="N-acetylmuramoyl-L-ala_amidase"/>
</dbReference>
<reference evidence="6" key="1">
    <citation type="journal article" date="2019" name="Int. J. Syst. Evol. Microbiol.">
        <title>The Global Catalogue of Microorganisms (GCM) 10K type strain sequencing project: providing services to taxonomists for standard genome sequencing and annotation.</title>
        <authorList>
            <consortium name="The Broad Institute Genomics Platform"/>
            <consortium name="The Broad Institute Genome Sequencing Center for Infectious Disease"/>
            <person name="Wu L."/>
            <person name="Ma J."/>
        </authorList>
    </citation>
    <scope>NUCLEOTIDE SEQUENCE [LARGE SCALE GENOMIC DNA]</scope>
    <source>
        <strain evidence="6">CCUG 50353</strain>
    </source>
</reference>
<dbReference type="PANTHER" id="PTHR34408:SF1">
    <property type="entry name" value="GLYCOSYL HYDROLASE FAMILY 19 DOMAIN-CONTAINING PROTEIN HI_1415"/>
    <property type="match status" value="1"/>
</dbReference>
<dbReference type="RefSeq" id="WP_378142604.1">
    <property type="nucleotide sequence ID" value="NZ_JBHSEF010000026.1"/>
</dbReference>
<dbReference type="InterPro" id="IPR052354">
    <property type="entry name" value="Cell_Wall_Dynamics_Protein"/>
</dbReference>
<dbReference type="InterPro" id="IPR002508">
    <property type="entry name" value="MurNAc-LAA_cat"/>
</dbReference>
<feature type="domain" description="SH3b" evidence="4">
    <location>
        <begin position="25"/>
        <end position="86"/>
    </location>
</feature>
<dbReference type="Pfam" id="PF08239">
    <property type="entry name" value="SH3_3"/>
    <property type="match status" value="4"/>
</dbReference>
<dbReference type="PANTHER" id="PTHR34408">
    <property type="entry name" value="FAMILY PROTEIN, PUTATIVE-RELATED"/>
    <property type="match status" value="1"/>
</dbReference>
<evidence type="ECO:0000256" key="1">
    <source>
        <dbReference type="ARBA" id="ARBA00022801"/>
    </source>
</evidence>
<name>A0ABV8UXI7_9BACL</name>
<dbReference type="Proteomes" id="UP001595733">
    <property type="component" value="Unassembled WGS sequence"/>
</dbReference>
<evidence type="ECO:0000256" key="2">
    <source>
        <dbReference type="ARBA" id="ARBA00023316"/>
    </source>
</evidence>
<organism evidence="5 6">
    <name type="scientific">Chryseomicrobium palamuruense</name>
    <dbReference type="NCBI Taxonomy" id="682973"/>
    <lineage>
        <taxon>Bacteria</taxon>
        <taxon>Bacillati</taxon>
        <taxon>Bacillota</taxon>
        <taxon>Bacilli</taxon>
        <taxon>Bacillales</taxon>
        <taxon>Caryophanaceae</taxon>
        <taxon>Chryseomicrobium</taxon>
    </lineage>
</organism>
<gene>
    <name evidence="5" type="ORF">ACFO0S_13385</name>
</gene>
<protein>
    <submittedName>
        <fullName evidence="5">SH3 domain-containing protein</fullName>
    </submittedName>
</protein>
<sequence length="506" mass="55361">MANFRTWGVFLISLILFIAPLQALAETVIVDTPSLKVRSGPGLSYDVIGSVKQGDQFEILTSQDDWSQIDYKGHKGWIASWLTKSNSAQSINRSAIVQVKNLNVRSSASTSSSLVGQLQQGTMVQVLSIDGSWAEISFKGTTAWVHTDYIQLVTGSTSEQTPKTKPSSFVVQIDALNVRKKPTLDSKRVGVVYRNEVLKVVSISSNWVEVELLNGAKGWVYSYYGVFQDNPATSAPPTSAAASTTVTILYNGTNLRTQPSTSGEVAARVDAGLKLKVVSSVNDWYEVDYKGQKAFVANWVVTTDDVAIDTSSPKTEEKVDRKKGTLNGLDIVIDPGHGGNDRGTTGYYGTDEKGLTLPTAELLASKLEAAGARVTLTRDSDTYVSLRKRVSVSHQVGADAFISVHYDSVDDSSVHGFTTYYQHGFQKELADQIHGALQDRLSLRDRGVRQGNYLVLRENKQHAVLLELGYLSNATEERTVTTAQFRENAAHAIYEGIINFFDAQLK</sequence>
<dbReference type="Pfam" id="PF01520">
    <property type="entry name" value="Amidase_3"/>
    <property type="match status" value="1"/>
</dbReference>
<feature type="domain" description="SH3b" evidence="4">
    <location>
        <begin position="165"/>
        <end position="229"/>
    </location>
</feature>
<feature type="domain" description="SH3b" evidence="4">
    <location>
        <begin position="243"/>
        <end position="304"/>
    </location>
</feature>
<evidence type="ECO:0000259" key="4">
    <source>
        <dbReference type="PROSITE" id="PS51781"/>
    </source>
</evidence>
<proteinExistence type="predicted"/>
<dbReference type="Gene3D" id="2.30.30.40">
    <property type="entry name" value="SH3 Domains"/>
    <property type="match status" value="4"/>
</dbReference>
<dbReference type="Gene3D" id="3.40.630.40">
    <property type="entry name" value="Zn-dependent exopeptidases"/>
    <property type="match status" value="1"/>
</dbReference>
<dbReference type="InterPro" id="IPR003646">
    <property type="entry name" value="SH3-like_bac-type"/>
</dbReference>
<evidence type="ECO:0000313" key="6">
    <source>
        <dbReference type="Proteomes" id="UP001595733"/>
    </source>
</evidence>